<dbReference type="Proteomes" id="UP001501237">
    <property type="component" value="Unassembled WGS sequence"/>
</dbReference>
<dbReference type="Pfam" id="PF01471">
    <property type="entry name" value="PG_binding_1"/>
    <property type="match status" value="1"/>
</dbReference>
<dbReference type="SUPFAM" id="SSF47090">
    <property type="entry name" value="PGBD-like"/>
    <property type="match status" value="1"/>
</dbReference>
<evidence type="ECO:0000313" key="4">
    <source>
        <dbReference type="Proteomes" id="UP001501237"/>
    </source>
</evidence>
<dbReference type="InterPro" id="IPR036366">
    <property type="entry name" value="PGBDSf"/>
</dbReference>
<accession>A0ABP6QGA7</accession>
<keyword evidence="4" id="KW-1185">Reference proteome</keyword>
<feature type="signal peptide" evidence="1">
    <location>
        <begin position="1"/>
        <end position="22"/>
    </location>
</feature>
<dbReference type="Gene3D" id="2.40.420.20">
    <property type="match status" value="1"/>
</dbReference>
<dbReference type="InterPro" id="IPR002477">
    <property type="entry name" value="Peptidoglycan-bd-like"/>
</dbReference>
<gene>
    <name evidence="3" type="ORF">GCM10010468_55730</name>
</gene>
<evidence type="ECO:0000313" key="3">
    <source>
        <dbReference type="EMBL" id="GAA3227079.1"/>
    </source>
</evidence>
<keyword evidence="1" id="KW-0732">Signal</keyword>
<dbReference type="Gene3D" id="1.10.101.10">
    <property type="entry name" value="PGBD-like superfamily/PGBD"/>
    <property type="match status" value="1"/>
</dbReference>
<feature type="domain" description="Peptidoglycan binding-like" evidence="2">
    <location>
        <begin position="122"/>
        <end position="171"/>
    </location>
</feature>
<dbReference type="EMBL" id="BAAAUV010000016">
    <property type="protein sequence ID" value="GAA3227079.1"/>
    <property type="molecule type" value="Genomic_DNA"/>
</dbReference>
<dbReference type="RefSeq" id="WP_344833978.1">
    <property type="nucleotide sequence ID" value="NZ_BAAAUV010000016.1"/>
</dbReference>
<evidence type="ECO:0000259" key="2">
    <source>
        <dbReference type="Pfam" id="PF01471"/>
    </source>
</evidence>
<protein>
    <submittedName>
        <fullName evidence="3">Peptidoglycan-binding protein</fullName>
    </submittedName>
</protein>
<name>A0ABP6QGA7_9ACTN</name>
<proteinExistence type="predicted"/>
<comment type="caution">
    <text evidence="3">The sequence shown here is derived from an EMBL/GenBank/DDBJ whole genome shotgun (WGS) entry which is preliminary data.</text>
</comment>
<reference evidence="4" key="1">
    <citation type="journal article" date="2019" name="Int. J. Syst. Evol. Microbiol.">
        <title>The Global Catalogue of Microorganisms (GCM) 10K type strain sequencing project: providing services to taxonomists for standard genome sequencing and annotation.</title>
        <authorList>
            <consortium name="The Broad Institute Genomics Platform"/>
            <consortium name="The Broad Institute Genome Sequencing Center for Infectious Disease"/>
            <person name="Wu L."/>
            <person name="Ma J."/>
        </authorList>
    </citation>
    <scope>NUCLEOTIDE SEQUENCE [LARGE SCALE GENOMIC DNA]</scope>
    <source>
        <strain evidence="4">JCM 9377</strain>
    </source>
</reference>
<dbReference type="InterPro" id="IPR036365">
    <property type="entry name" value="PGBD-like_sf"/>
</dbReference>
<evidence type="ECO:0000256" key="1">
    <source>
        <dbReference type="SAM" id="SignalP"/>
    </source>
</evidence>
<organism evidence="3 4">
    <name type="scientific">Actinocorallia longicatena</name>
    <dbReference type="NCBI Taxonomy" id="111803"/>
    <lineage>
        <taxon>Bacteria</taxon>
        <taxon>Bacillati</taxon>
        <taxon>Actinomycetota</taxon>
        <taxon>Actinomycetes</taxon>
        <taxon>Streptosporangiales</taxon>
        <taxon>Thermomonosporaceae</taxon>
        <taxon>Actinocorallia</taxon>
    </lineage>
</organism>
<feature type="chain" id="PRO_5046492503" evidence="1">
    <location>
        <begin position="23"/>
        <end position="350"/>
    </location>
</feature>
<sequence length="350" mass="36339">MRTRRTAAVASSVLAVGAVATAITVFSLSDPDDSPSPSGTKATPTAEITQQTLVDRESHDGTLAHGDSTTISARVGGTITALPVEGSTISRGKSIYRLDNKPVTLLYGSLPPYRTLETGVKGSDVKQFELNLWALGYRGFTPDSSYSWATAYAVEEWQDDLGLKETGSVEPSQIVYADGTVRVDSLSLQRGAVVAPGTEIEKITGTSPLATVVLDATSGPLAKLGSAVQIKLSDGKIVSGKIKKVTTLVAKAEDGQSSTTKFQVTISFDKDVKSQGVAAVSVAFTAGQRPDVLTVPVAALVALTEGGYGVELVDGTTKRFVAVETGLFADGKVEITGTGLKAGLKVVMPS</sequence>
<dbReference type="PANTHER" id="PTHR30469">
    <property type="entry name" value="MULTIDRUG RESISTANCE PROTEIN MDTA"/>
    <property type="match status" value="1"/>
</dbReference>